<keyword evidence="3" id="KW-1185">Reference proteome</keyword>
<evidence type="ECO:0000313" key="2">
    <source>
        <dbReference type="EMBL" id="TFK04824.1"/>
    </source>
</evidence>
<keyword evidence="1" id="KW-0812">Transmembrane</keyword>
<gene>
    <name evidence="2" type="ORF">DR999_PMT12592</name>
</gene>
<reference evidence="2 3" key="2">
    <citation type="submission" date="2019-04" db="EMBL/GenBank/DDBJ databases">
        <title>The genome sequence of big-headed turtle.</title>
        <authorList>
            <person name="Gong S."/>
        </authorList>
    </citation>
    <scope>NUCLEOTIDE SEQUENCE [LARGE SCALE GENOMIC DNA]</scope>
    <source>
        <strain evidence="2">DO16091913</strain>
        <tissue evidence="2">Muscle</tissue>
    </source>
</reference>
<dbReference type="Proteomes" id="UP000297703">
    <property type="component" value="Unassembled WGS sequence"/>
</dbReference>
<protein>
    <submittedName>
        <fullName evidence="2">Protein-methionine sulfoxide oxidase MICAL1</fullName>
    </submittedName>
</protein>
<accession>A0A4D9EE64</accession>
<organism evidence="2 3">
    <name type="scientific">Platysternon megacephalum</name>
    <name type="common">big-headed turtle</name>
    <dbReference type="NCBI Taxonomy" id="55544"/>
    <lineage>
        <taxon>Eukaryota</taxon>
        <taxon>Metazoa</taxon>
        <taxon>Chordata</taxon>
        <taxon>Craniata</taxon>
        <taxon>Vertebrata</taxon>
        <taxon>Euteleostomi</taxon>
        <taxon>Archelosauria</taxon>
        <taxon>Testudinata</taxon>
        <taxon>Testudines</taxon>
        <taxon>Cryptodira</taxon>
        <taxon>Durocryptodira</taxon>
        <taxon>Testudinoidea</taxon>
        <taxon>Platysternidae</taxon>
        <taxon>Platysternon</taxon>
    </lineage>
</organism>
<reference evidence="2 3" key="1">
    <citation type="submission" date="2019-04" db="EMBL/GenBank/DDBJ databases">
        <title>Draft genome of the big-headed turtle Platysternon megacephalum.</title>
        <authorList>
            <person name="Gong S."/>
        </authorList>
    </citation>
    <scope>NUCLEOTIDE SEQUENCE [LARGE SCALE GENOMIC DNA]</scope>
    <source>
        <strain evidence="2">DO16091913</strain>
        <tissue evidence="2">Muscle</tissue>
    </source>
</reference>
<evidence type="ECO:0000256" key="1">
    <source>
        <dbReference type="SAM" id="Phobius"/>
    </source>
</evidence>
<name>A0A4D9EE64_9SAUR</name>
<evidence type="ECO:0000313" key="3">
    <source>
        <dbReference type="Proteomes" id="UP000297703"/>
    </source>
</evidence>
<dbReference type="AlphaFoldDB" id="A0A4D9EE64"/>
<feature type="transmembrane region" description="Helical" evidence="1">
    <location>
        <begin position="37"/>
        <end position="65"/>
    </location>
</feature>
<keyword evidence="1" id="KW-0472">Membrane</keyword>
<comment type="caution">
    <text evidence="2">The sequence shown here is derived from an EMBL/GenBank/DDBJ whole genome shotgun (WGS) entry which is preliminary data.</text>
</comment>
<proteinExistence type="predicted"/>
<sequence length="124" mass="13976">MCVGWATEMAAACYRVKWKMFSQSCIWAFRLRMGKVYIIFSLPSAWSLMCIILISVNGSSVHLSLCMKRRRGPLKVEEKTLGSGQKLLGENRQLKTSLIFAGKRPTTVTLVVSPEDGFKKKKKS</sequence>
<dbReference type="EMBL" id="QXTE01000127">
    <property type="protein sequence ID" value="TFK04824.1"/>
    <property type="molecule type" value="Genomic_DNA"/>
</dbReference>
<keyword evidence="1" id="KW-1133">Transmembrane helix</keyword>